<dbReference type="PANTHER" id="PTHR42924">
    <property type="entry name" value="EXONUCLEASE"/>
    <property type="match status" value="1"/>
</dbReference>
<organism evidence="2 3">
    <name type="scientific">Coprococcus hominis</name>
    <name type="common">ex Liu et al. 2022</name>
    <dbReference type="NCBI Taxonomy" id="2763039"/>
    <lineage>
        <taxon>Bacteria</taxon>
        <taxon>Bacillati</taxon>
        <taxon>Bacillota</taxon>
        <taxon>Clostridia</taxon>
        <taxon>Lachnospirales</taxon>
        <taxon>Lachnospiraceae</taxon>
        <taxon>Coprococcus</taxon>
    </lineage>
</organism>
<evidence type="ECO:0000259" key="1">
    <source>
        <dbReference type="SMART" id="SM00481"/>
    </source>
</evidence>
<dbReference type="GO" id="GO:0035312">
    <property type="term" value="F:5'-3' DNA exonuclease activity"/>
    <property type="evidence" value="ECO:0007669"/>
    <property type="project" value="TreeGrafter"/>
</dbReference>
<dbReference type="CDD" id="cd07438">
    <property type="entry name" value="PHP_HisPPase_AMP"/>
    <property type="match status" value="1"/>
</dbReference>
<dbReference type="GO" id="GO:0004534">
    <property type="term" value="F:5'-3' RNA exonuclease activity"/>
    <property type="evidence" value="ECO:0007669"/>
    <property type="project" value="TreeGrafter"/>
</dbReference>
<gene>
    <name evidence="2" type="ORF">H8S09_07380</name>
</gene>
<name>A0A8I0DV22_9FIRM</name>
<dbReference type="Pfam" id="PF02811">
    <property type="entry name" value="PHP"/>
    <property type="match status" value="1"/>
</dbReference>
<dbReference type="InterPro" id="IPR016195">
    <property type="entry name" value="Pol/histidinol_Pase-like"/>
</dbReference>
<accession>A0A8I0DV22</accession>
<protein>
    <submittedName>
        <fullName evidence="2">PHP domain-containing protein</fullName>
    </submittedName>
</protein>
<feature type="domain" description="Polymerase/histidinol phosphatase N-terminal" evidence="1">
    <location>
        <begin position="4"/>
        <end position="79"/>
    </location>
</feature>
<evidence type="ECO:0000313" key="2">
    <source>
        <dbReference type="EMBL" id="MBC5662711.1"/>
    </source>
</evidence>
<proteinExistence type="predicted"/>
<dbReference type="InterPro" id="IPR003141">
    <property type="entry name" value="Pol/His_phosphatase_N"/>
</dbReference>
<dbReference type="EMBL" id="JACOOX010000003">
    <property type="protein sequence ID" value="MBC5662711.1"/>
    <property type="molecule type" value="Genomic_DNA"/>
</dbReference>
<dbReference type="Gene3D" id="3.20.20.140">
    <property type="entry name" value="Metal-dependent hydrolases"/>
    <property type="match status" value="1"/>
</dbReference>
<dbReference type="RefSeq" id="WP_186847617.1">
    <property type="nucleotide sequence ID" value="NZ_JACOOX010000003.1"/>
</dbReference>
<evidence type="ECO:0000313" key="3">
    <source>
        <dbReference type="Proteomes" id="UP000615234"/>
    </source>
</evidence>
<comment type="caution">
    <text evidence="2">The sequence shown here is derived from an EMBL/GenBank/DDBJ whole genome shotgun (WGS) entry which is preliminary data.</text>
</comment>
<dbReference type="SMART" id="SM00481">
    <property type="entry name" value="POLIIIAc"/>
    <property type="match status" value="1"/>
</dbReference>
<dbReference type="Gene3D" id="1.10.150.650">
    <property type="match status" value="1"/>
</dbReference>
<dbReference type="InterPro" id="IPR004013">
    <property type="entry name" value="PHP_dom"/>
</dbReference>
<reference evidence="2 3" key="1">
    <citation type="submission" date="2020-08" db="EMBL/GenBank/DDBJ databases">
        <title>Genome public.</title>
        <authorList>
            <person name="Liu C."/>
            <person name="Sun Q."/>
        </authorList>
    </citation>
    <scope>NUCLEOTIDE SEQUENCE [LARGE SCALE GENOMIC DNA]</scope>
    <source>
        <strain evidence="2 3">NSJ-10</strain>
    </source>
</reference>
<dbReference type="Proteomes" id="UP000615234">
    <property type="component" value="Unassembled WGS sequence"/>
</dbReference>
<sequence>MRFIDLHVHTTASDGSFTPSEVCQMALDKGLAALAITDHDTVDGVPEAIRFMKNHQPAPDTQDPLPMELIPGIELSCNYGSREIHILGFYMDYTNPGLLAELNALKDARFNRNVEMCKLFQRDGIDMTIEKLQEGNPDTVITRAHFARVLIEDGIVKNKDQAFKKYLGEKCRYYLPKPEVTCERALSIINQYGKCAVLAHPLLYKLGYNQIEELLDYLKPLGLKGLEAYHSSNNSYESGKLRAIADRHDLFVSGGTDFHGVIKPDISLGTGRGGMRITTGILDNIKAHLF</sequence>
<keyword evidence="3" id="KW-1185">Reference proteome</keyword>
<dbReference type="SUPFAM" id="SSF89550">
    <property type="entry name" value="PHP domain-like"/>
    <property type="match status" value="1"/>
</dbReference>
<dbReference type="InterPro" id="IPR052018">
    <property type="entry name" value="PHP_domain"/>
</dbReference>
<dbReference type="AlphaFoldDB" id="A0A8I0DV22"/>
<dbReference type="PANTHER" id="PTHR42924:SF3">
    <property type="entry name" value="POLYMERASE_HISTIDINOL PHOSPHATASE N-TERMINAL DOMAIN-CONTAINING PROTEIN"/>
    <property type="match status" value="1"/>
</dbReference>